<dbReference type="Pfam" id="PF01156">
    <property type="entry name" value="IU_nuc_hydro"/>
    <property type="match status" value="1"/>
</dbReference>
<feature type="domain" description="Inosine/uridine-preferring nucleoside hydrolase" evidence="3">
    <location>
        <begin position="31"/>
        <end position="274"/>
    </location>
</feature>
<dbReference type="InterPro" id="IPR036452">
    <property type="entry name" value="Ribo_hydro-like"/>
</dbReference>
<proteinExistence type="predicted"/>
<dbReference type="InterPro" id="IPR001910">
    <property type="entry name" value="Inosine/uridine_hydrolase_dom"/>
</dbReference>
<dbReference type="Proteomes" id="UP001156691">
    <property type="component" value="Unassembled WGS sequence"/>
</dbReference>
<dbReference type="EMBL" id="BSNS01000007">
    <property type="protein sequence ID" value="GLQ53821.1"/>
    <property type="molecule type" value="Genomic_DNA"/>
</dbReference>
<dbReference type="PANTHER" id="PTHR12304">
    <property type="entry name" value="INOSINE-URIDINE PREFERRING NUCLEOSIDE HYDROLASE"/>
    <property type="match status" value="1"/>
</dbReference>
<keyword evidence="5" id="KW-1185">Reference proteome</keyword>
<dbReference type="InterPro" id="IPR023186">
    <property type="entry name" value="IUNH"/>
</dbReference>
<sequence>MFQPKQTRPEFAISETERLRLLEPPAGRIRVVLDTDTYNEIDDQFALVQMLLSPQRLAVEAIYAAPFHNSRSDGPGHGMELSYQEILRLLERLGRSAEGFVHRGVNAYVGPEKIAREAPAVDDLIARAKAGSPKNPLYVIAIGAISNVASALIKAPEIIDRMVVVWLGGHALEWPHTREFNLMQDVGGAQVLFDSGVPLVQVPCMGVVSHLHSTVPEIERYVEPHGAIGEFLSMRFKEYSDDQEGWAKEIWDMAAVAFLLDPDWAPSVLVPTPVLTDQMTWSVDRGRHAMRYVSHVHRNPIMKDFIAKLKAHAGQESQV</sequence>
<evidence type="ECO:0000256" key="1">
    <source>
        <dbReference type="ARBA" id="ARBA00022801"/>
    </source>
</evidence>
<evidence type="ECO:0000313" key="5">
    <source>
        <dbReference type="Proteomes" id="UP001156691"/>
    </source>
</evidence>
<keyword evidence="1" id="KW-0378">Hydrolase</keyword>
<gene>
    <name evidence="4" type="ORF">GCM10010862_10800</name>
</gene>
<dbReference type="PANTHER" id="PTHR12304:SF4">
    <property type="entry name" value="URIDINE NUCLEOSIDASE"/>
    <property type="match status" value="1"/>
</dbReference>
<dbReference type="RefSeq" id="WP_284339272.1">
    <property type="nucleotide sequence ID" value="NZ_BSNS01000007.1"/>
</dbReference>
<comment type="caution">
    <text evidence="4">The sequence shown here is derived from an EMBL/GenBank/DDBJ whole genome shotgun (WGS) entry which is preliminary data.</text>
</comment>
<evidence type="ECO:0000313" key="4">
    <source>
        <dbReference type="EMBL" id="GLQ53821.1"/>
    </source>
</evidence>
<protein>
    <recommendedName>
        <fullName evidence="3">Inosine/uridine-preferring nucleoside hydrolase domain-containing protein</fullName>
    </recommendedName>
</protein>
<evidence type="ECO:0000256" key="2">
    <source>
        <dbReference type="ARBA" id="ARBA00023295"/>
    </source>
</evidence>
<dbReference type="SUPFAM" id="SSF53590">
    <property type="entry name" value="Nucleoside hydrolase"/>
    <property type="match status" value="1"/>
</dbReference>
<reference evidence="5" key="1">
    <citation type="journal article" date="2019" name="Int. J. Syst. Evol. Microbiol.">
        <title>The Global Catalogue of Microorganisms (GCM) 10K type strain sequencing project: providing services to taxonomists for standard genome sequencing and annotation.</title>
        <authorList>
            <consortium name="The Broad Institute Genomics Platform"/>
            <consortium name="The Broad Institute Genome Sequencing Center for Infectious Disease"/>
            <person name="Wu L."/>
            <person name="Ma J."/>
        </authorList>
    </citation>
    <scope>NUCLEOTIDE SEQUENCE [LARGE SCALE GENOMIC DNA]</scope>
    <source>
        <strain evidence="5">NBRC 112416</strain>
    </source>
</reference>
<name>A0ABQ5W283_9HYPH</name>
<accession>A0ABQ5W283</accession>
<keyword evidence="2" id="KW-0326">Glycosidase</keyword>
<organism evidence="4 5">
    <name type="scientific">Devosia nitrariae</name>
    <dbReference type="NCBI Taxonomy" id="2071872"/>
    <lineage>
        <taxon>Bacteria</taxon>
        <taxon>Pseudomonadati</taxon>
        <taxon>Pseudomonadota</taxon>
        <taxon>Alphaproteobacteria</taxon>
        <taxon>Hyphomicrobiales</taxon>
        <taxon>Devosiaceae</taxon>
        <taxon>Devosia</taxon>
    </lineage>
</organism>
<dbReference type="Gene3D" id="3.90.245.10">
    <property type="entry name" value="Ribonucleoside hydrolase-like"/>
    <property type="match status" value="1"/>
</dbReference>
<evidence type="ECO:0000259" key="3">
    <source>
        <dbReference type="Pfam" id="PF01156"/>
    </source>
</evidence>